<reference evidence="1 2" key="1">
    <citation type="submission" date="2016-05" db="EMBL/GenBank/DDBJ databases">
        <title>Paenibacillus oryzae. sp. nov., isolated from the rice root.</title>
        <authorList>
            <person name="Zhang J."/>
            <person name="Zhang X."/>
        </authorList>
    </citation>
    <scope>NUCLEOTIDE SEQUENCE [LARGE SCALE GENOMIC DNA]</scope>
    <source>
        <strain evidence="1 2">1DrF-4</strain>
    </source>
</reference>
<dbReference type="RefSeq" id="WP_068680517.1">
    <property type="nucleotide sequence ID" value="NZ_LYPA01000032.1"/>
</dbReference>
<dbReference type="SUPFAM" id="SSF52151">
    <property type="entry name" value="FabD/lysophospholipase-like"/>
    <property type="match status" value="1"/>
</dbReference>
<dbReference type="InterPro" id="IPR016035">
    <property type="entry name" value="Acyl_Trfase/lysoPLipase"/>
</dbReference>
<sequence>MRNEDADFIIAVDVAGQHEKKQPRNVVEAVYRSYSLMNAERKHSSLHLADLVIRPEVGQYAAFDFSKVTECIAAGEEAADYLIPEIKAFLTH</sequence>
<evidence type="ECO:0000313" key="2">
    <source>
        <dbReference type="Proteomes" id="UP000092024"/>
    </source>
</evidence>
<dbReference type="EMBL" id="LYPA01000032">
    <property type="protein sequence ID" value="OBR67643.1"/>
    <property type="molecule type" value="Genomic_DNA"/>
</dbReference>
<name>A0A1A5YQ00_9BACL</name>
<gene>
    <name evidence="1" type="ORF">A7K91_22465</name>
</gene>
<dbReference type="STRING" id="1844972.A7K91_22465"/>
<comment type="caution">
    <text evidence="1">The sequence shown here is derived from an EMBL/GenBank/DDBJ whole genome shotgun (WGS) entry which is preliminary data.</text>
</comment>
<dbReference type="OrthoDB" id="9770965at2"/>
<dbReference type="Proteomes" id="UP000092024">
    <property type="component" value="Unassembled WGS sequence"/>
</dbReference>
<accession>A0A1A5YQ00</accession>
<organism evidence="1 2">
    <name type="scientific">Paenibacillus oryzae</name>
    <dbReference type="NCBI Taxonomy" id="1844972"/>
    <lineage>
        <taxon>Bacteria</taxon>
        <taxon>Bacillati</taxon>
        <taxon>Bacillota</taxon>
        <taxon>Bacilli</taxon>
        <taxon>Bacillales</taxon>
        <taxon>Paenibacillaceae</taxon>
        <taxon>Paenibacillus</taxon>
    </lineage>
</organism>
<dbReference type="AlphaFoldDB" id="A0A1A5YQ00"/>
<proteinExistence type="predicted"/>
<evidence type="ECO:0000313" key="1">
    <source>
        <dbReference type="EMBL" id="OBR67643.1"/>
    </source>
</evidence>
<keyword evidence="2" id="KW-1185">Reference proteome</keyword>
<protein>
    <submittedName>
        <fullName evidence="1">Uncharacterized protein</fullName>
    </submittedName>
</protein>